<dbReference type="InterPro" id="IPR008921">
    <property type="entry name" value="DNA_pol3_clamp-load_cplx_C"/>
</dbReference>
<dbReference type="AlphaFoldDB" id="A0A173LKN0"/>
<dbReference type="InterPro" id="IPR005790">
    <property type="entry name" value="DNA_polIII_delta"/>
</dbReference>
<dbReference type="OrthoDB" id="8478864at2"/>
<dbReference type="InterPro" id="IPR027417">
    <property type="entry name" value="P-loop_NTPase"/>
</dbReference>
<dbReference type="GO" id="GO:0009360">
    <property type="term" value="C:DNA polymerase III complex"/>
    <property type="evidence" value="ECO:0007669"/>
    <property type="project" value="TreeGrafter"/>
</dbReference>
<comment type="catalytic activity">
    <reaction evidence="7">
        <text>DNA(n) + a 2'-deoxyribonucleoside 5'-triphosphate = DNA(n+1) + diphosphate</text>
        <dbReference type="Rhea" id="RHEA:22508"/>
        <dbReference type="Rhea" id="RHEA-COMP:17339"/>
        <dbReference type="Rhea" id="RHEA-COMP:17340"/>
        <dbReference type="ChEBI" id="CHEBI:33019"/>
        <dbReference type="ChEBI" id="CHEBI:61560"/>
        <dbReference type="ChEBI" id="CHEBI:173112"/>
        <dbReference type="EC" id="2.7.7.7"/>
    </reaction>
</comment>
<dbReference type="PANTHER" id="PTHR34388">
    <property type="entry name" value="DNA POLYMERASE III SUBUNIT DELTA"/>
    <property type="match status" value="1"/>
</dbReference>
<dbReference type="EMBL" id="CP015961">
    <property type="protein sequence ID" value="ANI92021.1"/>
    <property type="molecule type" value="Genomic_DNA"/>
</dbReference>
<gene>
    <name evidence="8" type="ORF">BJL86_1236</name>
</gene>
<evidence type="ECO:0000256" key="4">
    <source>
        <dbReference type="ARBA" id="ARBA00022705"/>
    </source>
</evidence>
<reference evidence="8 9" key="1">
    <citation type="submission" date="2016-06" db="EMBL/GenBank/DDBJ databases">
        <title>Complete genome sequence of a saline-alkali tolerant type strain Dietzia timorensis ID05-A0528T.</title>
        <authorList>
            <person name="Wu X."/>
        </authorList>
    </citation>
    <scope>NUCLEOTIDE SEQUENCE [LARGE SCALE GENOMIC DNA]</scope>
    <source>
        <strain evidence="8 9">ID05-A0528</strain>
    </source>
</reference>
<keyword evidence="4" id="KW-0235">DNA replication</keyword>
<comment type="similarity">
    <text evidence="6">Belongs to the DNA polymerase HolA subunit family.</text>
</comment>
<evidence type="ECO:0000256" key="1">
    <source>
        <dbReference type="ARBA" id="ARBA00012417"/>
    </source>
</evidence>
<dbReference type="PANTHER" id="PTHR34388:SF1">
    <property type="entry name" value="DNA POLYMERASE III SUBUNIT DELTA"/>
    <property type="match status" value="1"/>
</dbReference>
<dbReference type="NCBIfam" id="TIGR01128">
    <property type="entry name" value="holA"/>
    <property type="match status" value="1"/>
</dbReference>
<evidence type="ECO:0000256" key="3">
    <source>
        <dbReference type="ARBA" id="ARBA00022695"/>
    </source>
</evidence>
<accession>A0A173LKN0</accession>
<dbReference type="Gene3D" id="3.40.50.300">
    <property type="entry name" value="P-loop containing nucleotide triphosphate hydrolases"/>
    <property type="match status" value="1"/>
</dbReference>
<dbReference type="Gene3D" id="1.20.272.10">
    <property type="match status" value="1"/>
</dbReference>
<keyword evidence="5" id="KW-0239">DNA-directed DNA polymerase</keyword>
<sequence length="329" mass="34597">MPPKKPGDANAPLHLVLGTDEFLADRAAGNVVAAARKQVGASTADEFVVTTRASSEVTPMEIGELLAPSLFGEPRAVIISGGGELGKEGASLINDAASDLPDGVWLIVKHSGAGRAKALAADLQKKGAVVHDAAPIKRPGDILAFVKSEFASNSARVSTDVCEALVEAIGTDLRELSAAASQLVTDTGAEIDVAAVHRYYHGVVGVTGFNVSDHAVTGRIDEAIEALEWAMHAGTPHVMLADALADGVWSIALVLSHRNAQGKEIYALGLQPWKFDKIKRSQSRHWDGDNLAEALQVVARLNGEVKGGTRDTAFALERAVRQVSSLARR</sequence>
<dbReference type="Proteomes" id="UP000186104">
    <property type="component" value="Chromosome"/>
</dbReference>
<dbReference type="SUPFAM" id="SSF48019">
    <property type="entry name" value="post-AAA+ oligomerization domain-like"/>
    <property type="match status" value="1"/>
</dbReference>
<dbReference type="KEGG" id="dtm:BJL86_1236"/>
<keyword evidence="9" id="KW-1185">Reference proteome</keyword>
<organism evidence="8 9">
    <name type="scientific">Dietzia timorensis</name>
    <dbReference type="NCBI Taxonomy" id="499555"/>
    <lineage>
        <taxon>Bacteria</taxon>
        <taxon>Bacillati</taxon>
        <taxon>Actinomycetota</taxon>
        <taxon>Actinomycetes</taxon>
        <taxon>Mycobacteriales</taxon>
        <taxon>Dietziaceae</taxon>
        <taxon>Dietzia</taxon>
    </lineage>
</organism>
<keyword evidence="3" id="KW-0548">Nucleotidyltransferase</keyword>
<dbReference type="GO" id="GO:0006261">
    <property type="term" value="P:DNA-templated DNA replication"/>
    <property type="evidence" value="ECO:0007669"/>
    <property type="project" value="TreeGrafter"/>
</dbReference>
<dbReference type="GO" id="GO:0003887">
    <property type="term" value="F:DNA-directed DNA polymerase activity"/>
    <property type="evidence" value="ECO:0007669"/>
    <property type="project" value="UniProtKB-KW"/>
</dbReference>
<evidence type="ECO:0000256" key="5">
    <source>
        <dbReference type="ARBA" id="ARBA00022932"/>
    </source>
</evidence>
<name>A0A173LKN0_9ACTN</name>
<evidence type="ECO:0000256" key="6">
    <source>
        <dbReference type="ARBA" id="ARBA00034754"/>
    </source>
</evidence>
<dbReference type="STRING" id="499555.BJL86_1236"/>
<protein>
    <recommendedName>
        <fullName evidence="1">DNA-directed DNA polymerase</fullName>
        <ecNumber evidence="1">2.7.7.7</ecNumber>
    </recommendedName>
</protein>
<keyword evidence="2" id="KW-0808">Transferase</keyword>
<evidence type="ECO:0000256" key="2">
    <source>
        <dbReference type="ARBA" id="ARBA00022679"/>
    </source>
</evidence>
<evidence type="ECO:0000313" key="8">
    <source>
        <dbReference type="EMBL" id="ANI92021.1"/>
    </source>
</evidence>
<dbReference type="RefSeq" id="WP_067471869.1">
    <property type="nucleotide sequence ID" value="NZ_CP015961.1"/>
</dbReference>
<dbReference type="EC" id="2.7.7.7" evidence="1"/>
<evidence type="ECO:0000256" key="7">
    <source>
        <dbReference type="ARBA" id="ARBA00049244"/>
    </source>
</evidence>
<evidence type="ECO:0000313" key="9">
    <source>
        <dbReference type="Proteomes" id="UP000186104"/>
    </source>
</evidence>
<proteinExistence type="inferred from homology"/>
<dbReference type="GO" id="GO:0003677">
    <property type="term" value="F:DNA binding"/>
    <property type="evidence" value="ECO:0007669"/>
    <property type="project" value="InterPro"/>
</dbReference>